<dbReference type="EMBL" id="SLWX01000001">
    <property type="protein sequence ID" value="TCO78232.1"/>
    <property type="molecule type" value="Genomic_DNA"/>
</dbReference>
<evidence type="ECO:0000256" key="2">
    <source>
        <dbReference type="ARBA" id="ARBA00022988"/>
    </source>
</evidence>
<comment type="similarity">
    <text evidence="1 4">Belongs to the UreD family.</text>
</comment>
<dbReference type="Proteomes" id="UP000294980">
    <property type="component" value="Unassembled WGS sequence"/>
</dbReference>
<dbReference type="AlphaFoldDB" id="A0A4R2KYL3"/>
<comment type="caution">
    <text evidence="5">The sequence shown here is derived from an EMBL/GenBank/DDBJ whole genome shotgun (WGS) entry which is preliminary data.</text>
</comment>
<name>A0A4R2KYL3_9GAMM</name>
<comment type="subcellular location">
    <subcellularLocation>
        <location evidence="4">Cytoplasm</location>
    </subcellularLocation>
</comment>
<dbReference type="RefSeq" id="WP_117316217.1">
    <property type="nucleotide sequence ID" value="NZ_QQSW01000006.1"/>
</dbReference>
<dbReference type="PANTHER" id="PTHR33643">
    <property type="entry name" value="UREASE ACCESSORY PROTEIN D"/>
    <property type="match status" value="1"/>
</dbReference>
<dbReference type="Pfam" id="PF01774">
    <property type="entry name" value="UreD"/>
    <property type="match status" value="1"/>
</dbReference>
<keyword evidence="6" id="KW-1185">Reference proteome</keyword>
<dbReference type="PANTHER" id="PTHR33643:SF1">
    <property type="entry name" value="UREASE ACCESSORY PROTEIN D"/>
    <property type="match status" value="1"/>
</dbReference>
<reference evidence="5 6" key="1">
    <citation type="submission" date="2019-03" db="EMBL/GenBank/DDBJ databases">
        <title>Genomic Encyclopedia of Type Strains, Phase IV (KMG-IV): sequencing the most valuable type-strain genomes for metagenomic binning, comparative biology and taxonomic classification.</title>
        <authorList>
            <person name="Goeker M."/>
        </authorList>
    </citation>
    <scope>NUCLEOTIDE SEQUENCE [LARGE SCALE GENOMIC DNA]</scope>
    <source>
        <strain evidence="5 6">DSM 23344</strain>
    </source>
</reference>
<keyword evidence="4" id="KW-0963">Cytoplasm</keyword>
<keyword evidence="2 4" id="KW-0996">Nickel insertion</keyword>
<dbReference type="OrthoDB" id="9798842at2"/>
<keyword evidence="3 4" id="KW-0143">Chaperone</keyword>
<dbReference type="GO" id="GO:0016151">
    <property type="term" value="F:nickel cation binding"/>
    <property type="evidence" value="ECO:0007669"/>
    <property type="project" value="UniProtKB-UniRule"/>
</dbReference>
<proteinExistence type="inferred from homology"/>
<organism evidence="5 6">
    <name type="scientific">Chromatocurvus halotolerans</name>
    <dbReference type="NCBI Taxonomy" id="1132028"/>
    <lineage>
        <taxon>Bacteria</taxon>
        <taxon>Pseudomonadati</taxon>
        <taxon>Pseudomonadota</taxon>
        <taxon>Gammaproteobacteria</taxon>
        <taxon>Cellvibrionales</taxon>
        <taxon>Halieaceae</taxon>
        <taxon>Chromatocurvus</taxon>
    </lineage>
</organism>
<evidence type="ECO:0000256" key="3">
    <source>
        <dbReference type="ARBA" id="ARBA00023186"/>
    </source>
</evidence>
<evidence type="ECO:0000256" key="4">
    <source>
        <dbReference type="HAMAP-Rule" id="MF_01384"/>
    </source>
</evidence>
<sequence>MFTGRAAVPGAHPSAEAAPGIGSVLRHWRAQMDIELAATRARTVVARCQHSGPLRVQRAFYPESDGTAHVYLLHPPGGMVLGDALTINVDAAPSARGLITTPSAGKFYSVGRSRQSQLQTVSLRIAPDAVLEWLPQESLVFTGANAAITTRVEVAENARFCLWDIVALGRAVGDQPFLAGRCEQRLEITRNGRPWFVERNRLHAGARLLQAPWGMAGADTLGTLIANVSLPRDAREALLAEVQACHGLPHRFSLTQKDDLLIGRYLGPSANRARLGLAAMWAGLRPTLLDKSAVQPRIWET</sequence>
<evidence type="ECO:0000313" key="5">
    <source>
        <dbReference type="EMBL" id="TCO78232.1"/>
    </source>
</evidence>
<accession>A0A4R2KYL3</accession>
<evidence type="ECO:0000313" key="6">
    <source>
        <dbReference type="Proteomes" id="UP000294980"/>
    </source>
</evidence>
<dbReference type="GO" id="GO:0005737">
    <property type="term" value="C:cytoplasm"/>
    <property type="evidence" value="ECO:0007669"/>
    <property type="project" value="UniProtKB-SubCell"/>
</dbReference>
<protein>
    <recommendedName>
        <fullName evidence="4">Urease accessory protein UreD</fullName>
    </recommendedName>
</protein>
<gene>
    <name evidence="4" type="primary">ureD</name>
    <name evidence="5" type="ORF">EV688_10145</name>
</gene>
<dbReference type="InterPro" id="IPR002669">
    <property type="entry name" value="UreD"/>
</dbReference>
<evidence type="ECO:0000256" key="1">
    <source>
        <dbReference type="ARBA" id="ARBA00007177"/>
    </source>
</evidence>
<comment type="function">
    <text evidence="4">Required for maturation of urease via the functional incorporation of the urease nickel metallocenter.</text>
</comment>
<dbReference type="HAMAP" id="MF_01384">
    <property type="entry name" value="UreD"/>
    <property type="match status" value="1"/>
</dbReference>
<comment type="subunit">
    <text evidence="4">UreD, UreF and UreG form a complex that acts as a GTP-hydrolysis-dependent molecular chaperone, activating the urease apoprotein by helping to assemble the nickel containing metallocenter of UreC. The UreE protein probably delivers the nickel.</text>
</comment>